<dbReference type="Proteomes" id="UP000824120">
    <property type="component" value="Chromosome 12"/>
</dbReference>
<feature type="non-terminal residue" evidence="2">
    <location>
        <position position="116"/>
    </location>
</feature>
<evidence type="ECO:0000313" key="2">
    <source>
        <dbReference type="EMBL" id="KAG5572044.1"/>
    </source>
</evidence>
<sequence length="116" mass="13354">CPCVNCENVRYHTIETWYCGSSIYGYPEKAYQKNKSWYCGSLSSSFDGEDKETISAMEEERRKREEDRGRDCDSKGGREQEKIFFLHVPSSGENDKSYKESEGDENGTCDKESESD</sequence>
<keyword evidence="3" id="KW-1185">Reference proteome</keyword>
<dbReference type="AlphaFoldDB" id="A0A9J5W9W4"/>
<evidence type="ECO:0000313" key="3">
    <source>
        <dbReference type="Proteomes" id="UP000824120"/>
    </source>
</evidence>
<gene>
    <name evidence="2" type="ORF">H5410_061810</name>
</gene>
<organism evidence="2 3">
    <name type="scientific">Solanum commersonii</name>
    <name type="common">Commerson's wild potato</name>
    <name type="synonym">Commerson's nightshade</name>
    <dbReference type="NCBI Taxonomy" id="4109"/>
    <lineage>
        <taxon>Eukaryota</taxon>
        <taxon>Viridiplantae</taxon>
        <taxon>Streptophyta</taxon>
        <taxon>Embryophyta</taxon>
        <taxon>Tracheophyta</taxon>
        <taxon>Spermatophyta</taxon>
        <taxon>Magnoliopsida</taxon>
        <taxon>eudicotyledons</taxon>
        <taxon>Gunneridae</taxon>
        <taxon>Pentapetalae</taxon>
        <taxon>asterids</taxon>
        <taxon>lamiids</taxon>
        <taxon>Solanales</taxon>
        <taxon>Solanaceae</taxon>
        <taxon>Solanoideae</taxon>
        <taxon>Solaneae</taxon>
        <taxon>Solanum</taxon>
    </lineage>
</organism>
<comment type="caution">
    <text evidence="2">The sequence shown here is derived from an EMBL/GenBank/DDBJ whole genome shotgun (WGS) entry which is preliminary data.</text>
</comment>
<accession>A0A9J5W9W4</accession>
<evidence type="ECO:0000256" key="1">
    <source>
        <dbReference type="SAM" id="MobiDB-lite"/>
    </source>
</evidence>
<protein>
    <submittedName>
        <fullName evidence="2">Uncharacterized protein</fullName>
    </submittedName>
</protein>
<feature type="compositionally biased region" description="Basic and acidic residues" evidence="1">
    <location>
        <begin position="58"/>
        <end position="84"/>
    </location>
</feature>
<proteinExistence type="predicted"/>
<dbReference type="OrthoDB" id="1298970at2759"/>
<feature type="region of interest" description="Disordered" evidence="1">
    <location>
        <begin position="44"/>
        <end position="116"/>
    </location>
</feature>
<reference evidence="2 3" key="1">
    <citation type="submission" date="2020-09" db="EMBL/GenBank/DDBJ databases">
        <title>De no assembly of potato wild relative species, Solanum commersonii.</title>
        <authorList>
            <person name="Cho K."/>
        </authorList>
    </citation>
    <scope>NUCLEOTIDE SEQUENCE [LARGE SCALE GENOMIC DNA]</scope>
    <source>
        <strain evidence="2">LZ3.2</strain>
        <tissue evidence="2">Leaf</tissue>
    </source>
</reference>
<dbReference type="EMBL" id="JACXVP010000012">
    <property type="protein sequence ID" value="KAG5572044.1"/>
    <property type="molecule type" value="Genomic_DNA"/>
</dbReference>
<name>A0A9J5W9W4_SOLCO</name>